<dbReference type="RefSeq" id="WP_243011204.1">
    <property type="nucleotide sequence ID" value="NZ_JALGAR010000001.1"/>
</dbReference>
<evidence type="ECO:0000313" key="1">
    <source>
        <dbReference type="EMBL" id="MCI4657237.1"/>
    </source>
</evidence>
<dbReference type="EMBL" id="JALGAR010000001">
    <property type="protein sequence ID" value="MCI4657237.1"/>
    <property type="molecule type" value="Genomic_DNA"/>
</dbReference>
<comment type="caution">
    <text evidence="1">The sequence shown here is derived from an EMBL/GenBank/DDBJ whole genome shotgun (WGS) entry which is preliminary data.</text>
</comment>
<sequence>MRRITFGGASFLTADRIGDALVALLVVLNVKNSAAVARIPVVLIDGTSVTATLLLAPASPFMSIPEESAWPEPDASETVKHLANLEVLASAPSQTEYLETIAVPDYEWSDPDLNDL</sequence>
<name>A0AA41QUJ4_9MICO</name>
<keyword evidence="2" id="KW-1185">Reference proteome</keyword>
<dbReference type="AlphaFoldDB" id="A0AA41QUJ4"/>
<accession>A0AA41QUJ4</accession>
<reference evidence="1" key="1">
    <citation type="submission" date="2022-03" db="EMBL/GenBank/DDBJ databases">
        <title>Cryobacterium sp. nov. strain ZS14-85, isolated from Antarctic soil.</title>
        <authorList>
            <person name="Li J."/>
            <person name="Niu G."/>
        </authorList>
    </citation>
    <scope>NUCLEOTIDE SEQUENCE</scope>
    <source>
        <strain evidence="1">ZS14-85</strain>
    </source>
</reference>
<proteinExistence type="predicted"/>
<gene>
    <name evidence="1" type="ORF">MQH31_05355</name>
</gene>
<organism evidence="1 2">
    <name type="scientific">Cryobacterium zhongshanensis</name>
    <dbReference type="NCBI Taxonomy" id="2928153"/>
    <lineage>
        <taxon>Bacteria</taxon>
        <taxon>Bacillati</taxon>
        <taxon>Actinomycetota</taxon>
        <taxon>Actinomycetes</taxon>
        <taxon>Micrococcales</taxon>
        <taxon>Microbacteriaceae</taxon>
        <taxon>Cryobacterium</taxon>
    </lineage>
</organism>
<protein>
    <submittedName>
        <fullName evidence="1">Uncharacterized protein</fullName>
    </submittedName>
</protein>
<dbReference type="Proteomes" id="UP001165341">
    <property type="component" value="Unassembled WGS sequence"/>
</dbReference>
<evidence type="ECO:0000313" key="2">
    <source>
        <dbReference type="Proteomes" id="UP001165341"/>
    </source>
</evidence>